<dbReference type="RefSeq" id="WP_072851901.1">
    <property type="nucleotide sequence ID" value="NZ_FRAH01000043.1"/>
</dbReference>
<organism evidence="2 3">
    <name type="scientific">Anaerotignum lactatifermentans DSM 14214</name>
    <dbReference type="NCBI Taxonomy" id="1121323"/>
    <lineage>
        <taxon>Bacteria</taxon>
        <taxon>Bacillati</taxon>
        <taxon>Bacillota</taxon>
        <taxon>Clostridia</taxon>
        <taxon>Lachnospirales</taxon>
        <taxon>Anaerotignaceae</taxon>
        <taxon>Anaerotignum</taxon>
    </lineage>
</organism>
<evidence type="ECO:0000313" key="3">
    <source>
        <dbReference type="Proteomes" id="UP000183975"/>
    </source>
</evidence>
<keyword evidence="1" id="KW-0472">Membrane</keyword>
<evidence type="ECO:0000313" key="2">
    <source>
        <dbReference type="EMBL" id="SHK74962.1"/>
    </source>
</evidence>
<accession>A0A1M6V0E5</accession>
<name>A0A1M6V0E5_9FIRM</name>
<keyword evidence="1" id="KW-0812">Transmembrane</keyword>
<dbReference type="Proteomes" id="UP000183975">
    <property type="component" value="Unassembled WGS sequence"/>
</dbReference>
<keyword evidence="3" id="KW-1185">Reference proteome</keyword>
<protein>
    <submittedName>
        <fullName evidence="2">Uncharacterized protein</fullName>
    </submittedName>
</protein>
<dbReference type="AlphaFoldDB" id="A0A1M6V0E5"/>
<dbReference type="EMBL" id="FRAH01000043">
    <property type="protein sequence ID" value="SHK74962.1"/>
    <property type="molecule type" value="Genomic_DNA"/>
</dbReference>
<dbReference type="OrthoDB" id="9883086at2"/>
<evidence type="ECO:0000256" key="1">
    <source>
        <dbReference type="SAM" id="Phobius"/>
    </source>
</evidence>
<proteinExistence type="predicted"/>
<sequence length="98" mass="10811">MKYSIKSGILFAIVSTGLVLTLINIVGENNYMGMQTNVTTNNAEIEKGSPTMGSIQDDLIVYLRENHPEIRFGSKKFVDYACGVASEDIDPELKKLPN</sequence>
<reference evidence="2 3" key="1">
    <citation type="submission" date="2016-11" db="EMBL/GenBank/DDBJ databases">
        <authorList>
            <person name="Jaros S."/>
            <person name="Januszkiewicz K."/>
            <person name="Wedrychowicz H."/>
        </authorList>
    </citation>
    <scope>NUCLEOTIDE SEQUENCE [LARGE SCALE GENOMIC DNA]</scope>
    <source>
        <strain evidence="2 3">DSM 14214</strain>
    </source>
</reference>
<keyword evidence="1" id="KW-1133">Transmembrane helix</keyword>
<gene>
    <name evidence="2" type="ORF">SAMN02745138_02281</name>
</gene>
<feature type="transmembrane region" description="Helical" evidence="1">
    <location>
        <begin position="7"/>
        <end position="27"/>
    </location>
</feature>